<organism evidence="1 2">
    <name type="scientific">Tanacetum coccineum</name>
    <dbReference type="NCBI Taxonomy" id="301880"/>
    <lineage>
        <taxon>Eukaryota</taxon>
        <taxon>Viridiplantae</taxon>
        <taxon>Streptophyta</taxon>
        <taxon>Embryophyta</taxon>
        <taxon>Tracheophyta</taxon>
        <taxon>Spermatophyta</taxon>
        <taxon>Magnoliopsida</taxon>
        <taxon>eudicotyledons</taxon>
        <taxon>Gunneridae</taxon>
        <taxon>Pentapetalae</taxon>
        <taxon>asterids</taxon>
        <taxon>campanulids</taxon>
        <taxon>Asterales</taxon>
        <taxon>Asteraceae</taxon>
        <taxon>Asteroideae</taxon>
        <taxon>Anthemideae</taxon>
        <taxon>Anthemidinae</taxon>
        <taxon>Tanacetum</taxon>
    </lineage>
</organism>
<evidence type="ECO:0000313" key="1">
    <source>
        <dbReference type="EMBL" id="GJT42756.1"/>
    </source>
</evidence>
<dbReference type="Proteomes" id="UP001151760">
    <property type="component" value="Unassembled WGS sequence"/>
</dbReference>
<gene>
    <name evidence="1" type="ORF">Tco_0951471</name>
</gene>
<keyword evidence="2" id="KW-1185">Reference proteome</keyword>
<evidence type="ECO:0000313" key="2">
    <source>
        <dbReference type="Proteomes" id="UP001151760"/>
    </source>
</evidence>
<proteinExistence type="predicted"/>
<name>A0ABQ5DU79_9ASTR</name>
<dbReference type="EMBL" id="BQNB010015672">
    <property type="protein sequence ID" value="GJT42756.1"/>
    <property type="molecule type" value="Genomic_DNA"/>
</dbReference>
<sequence>MPAVQLLSVYEVGDPSTAAAEGPSVPLLAPGLPIPPSVIDDLSTRLGNLEYGHGQLVKKVIQVLASQMVHAADRFEQAGAQALQAAMQQRDTQIQQLQTTVSEMSSWESTLMQCILGMDRRLADLERRPPEPQ</sequence>
<reference evidence="1" key="1">
    <citation type="journal article" date="2022" name="Int. J. Mol. Sci.">
        <title>Draft Genome of Tanacetum Coccineum: Genomic Comparison of Closely Related Tanacetum-Family Plants.</title>
        <authorList>
            <person name="Yamashiro T."/>
            <person name="Shiraishi A."/>
            <person name="Nakayama K."/>
            <person name="Satake H."/>
        </authorList>
    </citation>
    <scope>NUCLEOTIDE SEQUENCE</scope>
</reference>
<accession>A0ABQ5DU79</accession>
<reference evidence="1" key="2">
    <citation type="submission" date="2022-01" db="EMBL/GenBank/DDBJ databases">
        <authorList>
            <person name="Yamashiro T."/>
            <person name="Shiraishi A."/>
            <person name="Satake H."/>
            <person name="Nakayama K."/>
        </authorList>
    </citation>
    <scope>NUCLEOTIDE SEQUENCE</scope>
</reference>
<protein>
    <submittedName>
        <fullName evidence="1">Uncharacterized protein</fullName>
    </submittedName>
</protein>
<comment type="caution">
    <text evidence="1">The sequence shown here is derived from an EMBL/GenBank/DDBJ whole genome shotgun (WGS) entry which is preliminary data.</text>
</comment>